<protein>
    <recommendedName>
        <fullName evidence="1">MnmE helical domain-containing protein</fullName>
    </recommendedName>
</protein>
<evidence type="ECO:0000259" key="1">
    <source>
        <dbReference type="Pfam" id="PF12631"/>
    </source>
</evidence>
<dbReference type="Pfam" id="PF12631">
    <property type="entry name" value="MnmE_helical"/>
    <property type="match status" value="1"/>
</dbReference>
<evidence type="ECO:0000313" key="3">
    <source>
        <dbReference type="Proteomes" id="UP001170683"/>
    </source>
</evidence>
<name>A0ABT9D7V4_9MOLU</name>
<dbReference type="RefSeq" id="WP_304514216.1">
    <property type="nucleotide sequence ID" value="NZ_JAOSIQ010000004.1"/>
</dbReference>
<comment type="caution">
    <text evidence="2">The sequence shown here is derived from an EMBL/GenBank/DDBJ whole genome shotgun (WGS) entry which is preliminary data.</text>
</comment>
<dbReference type="Gene3D" id="3.40.50.300">
    <property type="entry name" value="P-loop containing nucleotide triphosphate hydrolases"/>
    <property type="match status" value="1"/>
</dbReference>
<organism evidence="2 3">
    <name type="scientific">Candidatus Phytoplasma bonamiae</name>
    <dbReference type="NCBI Taxonomy" id="2982626"/>
    <lineage>
        <taxon>Bacteria</taxon>
        <taxon>Bacillati</taxon>
        <taxon>Mycoplasmatota</taxon>
        <taxon>Mollicutes</taxon>
        <taxon>Acholeplasmatales</taxon>
        <taxon>Acholeplasmataceae</taxon>
        <taxon>Candidatus Phytoplasma</taxon>
        <taxon>16SrII (Peanut WB group)</taxon>
    </lineage>
</organism>
<dbReference type="SUPFAM" id="SSF116878">
    <property type="entry name" value="TrmE connector domain"/>
    <property type="match status" value="1"/>
</dbReference>
<sequence>MKLTNNEIKVIIAQGESDFLVVGGVKLGSGMIQLIVLPRTRLTTLIGRKKLVIYGLSINYGKPDAGKLACPVWMGAICNRDKKGHSKIETRIIYPYSQIIFISNHTQEGMENLKQQIIKRFNLQDIQERNFDYLFNLRQVNQLKKAIISLKNVLTDIKRNMPIDIHVIHFKEAYQFLENILGSNLQKNLIDELFSKFCLGK</sequence>
<dbReference type="InterPro" id="IPR027417">
    <property type="entry name" value="P-loop_NTPase"/>
</dbReference>
<evidence type="ECO:0000313" key="2">
    <source>
        <dbReference type="EMBL" id="MDO8064005.1"/>
    </source>
</evidence>
<feature type="domain" description="MnmE helical" evidence="1">
    <location>
        <begin position="5"/>
        <end position="198"/>
    </location>
</feature>
<dbReference type="Gene3D" id="1.20.120.430">
    <property type="entry name" value="tRNA modification GTPase MnmE domain 2"/>
    <property type="match status" value="1"/>
</dbReference>
<keyword evidence="3" id="KW-1185">Reference proteome</keyword>
<proteinExistence type="predicted"/>
<reference evidence="2 3" key="1">
    <citation type="journal article" date="2023" name="Int. J. Syst. Evol. Microbiol.">
        <title>The observation of taxonomic boundaries for the 16SrII and 16SrXXV phytoplasmas using genome-based delimitation.</title>
        <authorList>
            <person name="Rodrigues Jardim B."/>
            <person name="Tran-Nguyen L.T.T."/>
            <person name="Gambley C."/>
            <person name="Al-Sadi A.M."/>
            <person name="Al-Subhi A.M."/>
            <person name="Foissac X."/>
            <person name="Salar P."/>
            <person name="Cai H."/>
            <person name="Yang J.Y."/>
            <person name="Davis R."/>
            <person name="Jones L."/>
            <person name="Rodoni B."/>
            <person name="Constable F.E."/>
        </authorList>
    </citation>
    <scope>NUCLEOTIDE SEQUENCE [LARGE SCALE GENOMIC DNA]</scope>
    <source>
        <strain evidence="2">BAWM-225</strain>
    </source>
</reference>
<dbReference type="InterPro" id="IPR025867">
    <property type="entry name" value="MnmE_helical"/>
</dbReference>
<gene>
    <name evidence="2" type="ORF">OC701_00760</name>
</gene>
<dbReference type="Proteomes" id="UP001170683">
    <property type="component" value="Unassembled WGS sequence"/>
</dbReference>
<accession>A0ABT9D7V4</accession>
<dbReference type="InterPro" id="IPR027368">
    <property type="entry name" value="MnmE_dom2"/>
</dbReference>
<dbReference type="EMBL" id="JAOSIQ010000004">
    <property type="protein sequence ID" value="MDO8064005.1"/>
    <property type="molecule type" value="Genomic_DNA"/>
</dbReference>